<dbReference type="AlphaFoldDB" id="A0A9X7BFP4"/>
<evidence type="ECO:0000313" key="2">
    <source>
        <dbReference type="EMBL" id="PFV10559.1"/>
    </source>
</evidence>
<proteinExistence type="predicted"/>
<name>A0A9X7BFP4_BACCE</name>
<organism evidence="2 3">
    <name type="scientific">Bacillus cereus</name>
    <dbReference type="NCBI Taxonomy" id="1396"/>
    <lineage>
        <taxon>Bacteria</taxon>
        <taxon>Bacillati</taxon>
        <taxon>Bacillota</taxon>
        <taxon>Bacilli</taxon>
        <taxon>Bacillales</taxon>
        <taxon>Bacillaceae</taxon>
        <taxon>Bacillus</taxon>
        <taxon>Bacillus cereus group</taxon>
    </lineage>
</organism>
<keyword evidence="1" id="KW-0175">Coiled coil</keyword>
<dbReference type="EMBL" id="NVDQ01000008">
    <property type="protein sequence ID" value="PFV10559.1"/>
    <property type="molecule type" value="Genomic_DNA"/>
</dbReference>
<evidence type="ECO:0000313" key="3">
    <source>
        <dbReference type="Proteomes" id="UP000226257"/>
    </source>
</evidence>
<feature type="coiled-coil region" evidence="1">
    <location>
        <begin position="1"/>
        <end position="28"/>
    </location>
</feature>
<protein>
    <submittedName>
        <fullName evidence="2">Uncharacterized protein</fullName>
    </submittedName>
</protein>
<gene>
    <name evidence="2" type="ORF">COK98_03580</name>
</gene>
<comment type="caution">
    <text evidence="2">The sequence shown here is derived from an EMBL/GenBank/DDBJ whole genome shotgun (WGS) entry which is preliminary data.</text>
</comment>
<evidence type="ECO:0000256" key="1">
    <source>
        <dbReference type="SAM" id="Coils"/>
    </source>
</evidence>
<dbReference type="Proteomes" id="UP000226257">
    <property type="component" value="Unassembled WGS sequence"/>
</dbReference>
<accession>A0A9X7BFP4</accession>
<dbReference type="RefSeq" id="WP_098297711.1">
    <property type="nucleotide sequence ID" value="NZ_NTWB01000091.1"/>
</dbReference>
<sequence length="69" mass="7542">MQKLGIKISELESLKNELNAKLIKQRDEDSVIGIEEAVTAGQIALVDRLIVAAKKGISKLSTIKCAFLF</sequence>
<reference evidence="2 3" key="1">
    <citation type="submission" date="2017-09" db="EMBL/GenBank/DDBJ databases">
        <title>Large-scale bioinformatics analysis of Bacillus genomes uncovers conserved roles of natural products in bacterial physiology.</title>
        <authorList>
            <consortium name="Agbiome Team Llc"/>
            <person name="Bleich R.M."/>
            <person name="Grubbs K.J."/>
            <person name="Santa Maria K.C."/>
            <person name="Allen S.E."/>
            <person name="Farag S."/>
            <person name="Shank E.A."/>
            <person name="Bowers A."/>
        </authorList>
    </citation>
    <scope>NUCLEOTIDE SEQUENCE [LARGE SCALE GENOMIC DNA]</scope>
    <source>
        <strain evidence="2 3">AFS060282</strain>
    </source>
</reference>